<organism evidence="1 2">
    <name type="scientific">Orbilia brochopaga</name>
    <dbReference type="NCBI Taxonomy" id="3140254"/>
    <lineage>
        <taxon>Eukaryota</taxon>
        <taxon>Fungi</taxon>
        <taxon>Dikarya</taxon>
        <taxon>Ascomycota</taxon>
        <taxon>Pezizomycotina</taxon>
        <taxon>Orbiliomycetes</taxon>
        <taxon>Orbiliales</taxon>
        <taxon>Orbiliaceae</taxon>
        <taxon>Orbilia</taxon>
    </lineage>
</organism>
<gene>
    <name evidence="1" type="ORF">TWF696_006151</name>
</gene>
<dbReference type="InterPro" id="IPR052980">
    <property type="entry name" value="Crinkler_effector"/>
</dbReference>
<dbReference type="PANTHER" id="PTHR33129:SF1">
    <property type="entry name" value="ATP-BINDING PROTEIN"/>
    <property type="match status" value="1"/>
</dbReference>
<evidence type="ECO:0000313" key="2">
    <source>
        <dbReference type="Proteomes" id="UP001375240"/>
    </source>
</evidence>
<dbReference type="Proteomes" id="UP001375240">
    <property type="component" value="Unassembled WGS sequence"/>
</dbReference>
<protein>
    <submittedName>
        <fullName evidence="1">Uncharacterized protein</fullName>
    </submittedName>
</protein>
<dbReference type="PANTHER" id="PTHR33129">
    <property type="entry name" value="PROTEIN KINASE DOMAIN-CONTAINING PROTEIN-RELATED"/>
    <property type="match status" value="1"/>
</dbReference>
<keyword evidence="2" id="KW-1185">Reference proteome</keyword>
<sequence>MFLTNYQKLHKQLWNKDQTAPDVRRRIFTTLKIPIPTFSLLEYAGELDHDGATEDDNDTGAIAFLTTGQLRSAYVAYSFPETTVTETEKTFLNLQALESDESVYLPCGPPGLLVTDDYQTLLAELYGRQKQFEEREVRRTRNRKVGDIDRTLMVDLSVGLNRRPRNLLISGNQGIGKSFFLSFVLVDRLLKGLPTVFLSANLQHTIFTSNGVSSFTNPEDDQVACDLLRDSSVWYLADAEPHLFLTLQDSNDWMIVQTSSMTRPRDAWEEQKSGLVRYMHLWSWEDIAAVGGLQLGPNHMYTLFRNFTLYGPIPRLLLRNLNPSFDGYVTAKAVYDEDLNFQIWELLPGGKAQLQLRQDTDSNAIVLTQPLTGNPYRYEYTIASHHVAWLICKYIYPPPTPRPKAALKIIFEGYVHQHIYMMPRRITRLGGVRSLDLEYDATADMDMDSPLLATGNGRSPEPSILQKLISCVTGSDTQSNPDLSREMQELGSRILEIPFNGEAVTYQDLGCLTPGSPDNSDFQKSDSSEFLHTSRDYYCHPAVKNHHNIDGFVISKHHVFCIQIATSREHPVSAAGLEKLYNAMHEDVQKMTWVLVFVIPKGLYGDEKDYPVQEIKRDLDDSSRVEFWEGVEQYATSIGLYGFYLHSYQQLNYDYNLVCGLIQRTN</sequence>
<name>A0AAV9UVC0_9PEZI</name>
<dbReference type="EMBL" id="JAVHNQ010000004">
    <property type="protein sequence ID" value="KAK6349891.1"/>
    <property type="molecule type" value="Genomic_DNA"/>
</dbReference>
<proteinExistence type="predicted"/>
<accession>A0AAV9UVC0</accession>
<comment type="caution">
    <text evidence="1">The sequence shown here is derived from an EMBL/GenBank/DDBJ whole genome shotgun (WGS) entry which is preliminary data.</text>
</comment>
<dbReference type="AlphaFoldDB" id="A0AAV9UVC0"/>
<evidence type="ECO:0000313" key="1">
    <source>
        <dbReference type="EMBL" id="KAK6349891.1"/>
    </source>
</evidence>
<reference evidence="1 2" key="1">
    <citation type="submission" date="2019-10" db="EMBL/GenBank/DDBJ databases">
        <authorList>
            <person name="Palmer J.M."/>
        </authorList>
    </citation>
    <scope>NUCLEOTIDE SEQUENCE [LARGE SCALE GENOMIC DNA]</scope>
    <source>
        <strain evidence="1 2">TWF696</strain>
    </source>
</reference>